<dbReference type="Proteomes" id="UP000054560">
    <property type="component" value="Unassembled WGS sequence"/>
</dbReference>
<feature type="region of interest" description="Disordered" evidence="1">
    <location>
        <begin position="287"/>
        <end position="328"/>
    </location>
</feature>
<name>A0A0L0G126_9EUKA</name>
<dbReference type="RefSeq" id="XP_014156734.1">
    <property type="nucleotide sequence ID" value="XM_014301259.1"/>
</dbReference>
<proteinExistence type="predicted"/>
<evidence type="ECO:0000313" key="3">
    <source>
        <dbReference type="Proteomes" id="UP000054560"/>
    </source>
</evidence>
<protein>
    <submittedName>
        <fullName evidence="2">Uncharacterized protein</fullName>
    </submittedName>
</protein>
<feature type="compositionally biased region" description="Basic and acidic residues" evidence="1">
    <location>
        <begin position="287"/>
        <end position="315"/>
    </location>
</feature>
<dbReference type="InterPro" id="IPR011990">
    <property type="entry name" value="TPR-like_helical_dom_sf"/>
</dbReference>
<dbReference type="Gene3D" id="1.25.40.10">
    <property type="entry name" value="Tetratricopeptide repeat domain"/>
    <property type="match status" value="1"/>
</dbReference>
<evidence type="ECO:0000313" key="2">
    <source>
        <dbReference type="EMBL" id="KNC82832.1"/>
    </source>
</evidence>
<keyword evidence="3" id="KW-1185">Reference proteome</keyword>
<gene>
    <name evidence="2" type="ORF">SARC_04898</name>
</gene>
<dbReference type="AlphaFoldDB" id="A0A0L0G126"/>
<dbReference type="EMBL" id="KQ241888">
    <property type="protein sequence ID" value="KNC82832.1"/>
    <property type="molecule type" value="Genomic_DNA"/>
</dbReference>
<sequence length="352" mass="40400">MLVSGIKHCARFAAHLPQNVVMGRSMSTTLQYTSTRTRTLYKTPAAKANYLKLYTRDAPLWSGRALISTTRTQMMSNQDDKDVAQTAADKRNMGDARTLIQKSLAYSDRGDYVKALNELDAALENVVHLSPELPLISEIRKMMGLLLWDLDEFELCREQLEMYFNVSDKPGPIDWDKVKLAETPQHELTAIAQCYAELALKVIREVYPDEDYNLQAASVLQALASTYEHFNQNAIYTEGFYKNALSIFEHPDSVEDLFDNEDHSMQYLSCLKDFAGFMRSRGRIGDAEEAERKHKKHNEMYREHVRSRNLREQAEKLQQQQDIEAAKKHADKIRAMHDAKDEILADKQTQGK</sequence>
<dbReference type="GeneID" id="25905402"/>
<organism evidence="2 3">
    <name type="scientific">Sphaeroforma arctica JP610</name>
    <dbReference type="NCBI Taxonomy" id="667725"/>
    <lineage>
        <taxon>Eukaryota</taxon>
        <taxon>Ichthyosporea</taxon>
        <taxon>Ichthyophonida</taxon>
        <taxon>Sphaeroforma</taxon>
    </lineage>
</organism>
<evidence type="ECO:0000256" key="1">
    <source>
        <dbReference type="SAM" id="MobiDB-lite"/>
    </source>
</evidence>
<accession>A0A0L0G126</accession>
<reference evidence="2 3" key="1">
    <citation type="submission" date="2011-02" db="EMBL/GenBank/DDBJ databases">
        <title>The Genome Sequence of Sphaeroforma arctica JP610.</title>
        <authorList>
            <consortium name="The Broad Institute Genome Sequencing Platform"/>
            <person name="Russ C."/>
            <person name="Cuomo C."/>
            <person name="Young S.K."/>
            <person name="Zeng Q."/>
            <person name="Gargeya S."/>
            <person name="Alvarado L."/>
            <person name="Berlin A."/>
            <person name="Chapman S.B."/>
            <person name="Chen Z."/>
            <person name="Freedman E."/>
            <person name="Gellesch M."/>
            <person name="Goldberg J."/>
            <person name="Griggs A."/>
            <person name="Gujja S."/>
            <person name="Heilman E."/>
            <person name="Heiman D."/>
            <person name="Howarth C."/>
            <person name="Mehta T."/>
            <person name="Neiman D."/>
            <person name="Pearson M."/>
            <person name="Roberts A."/>
            <person name="Saif S."/>
            <person name="Shea T."/>
            <person name="Shenoy N."/>
            <person name="Sisk P."/>
            <person name="Stolte C."/>
            <person name="Sykes S."/>
            <person name="White J."/>
            <person name="Yandava C."/>
            <person name="Burger G."/>
            <person name="Gray M.W."/>
            <person name="Holland P.W.H."/>
            <person name="King N."/>
            <person name="Lang F.B.F."/>
            <person name="Roger A.J."/>
            <person name="Ruiz-Trillo I."/>
            <person name="Haas B."/>
            <person name="Nusbaum C."/>
            <person name="Birren B."/>
        </authorList>
    </citation>
    <scope>NUCLEOTIDE SEQUENCE [LARGE SCALE GENOMIC DNA]</scope>
    <source>
        <strain evidence="2 3">JP610</strain>
    </source>
</reference>